<dbReference type="Proteomes" id="UP000660885">
    <property type="component" value="Unassembled WGS sequence"/>
</dbReference>
<dbReference type="NCBIfam" id="TIGR02552">
    <property type="entry name" value="LcrH_SycD"/>
    <property type="match status" value="1"/>
</dbReference>
<dbReference type="PRINTS" id="PR01595">
    <property type="entry name" value="SYCDCHAPRONE"/>
</dbReference>
<protein>
    <submittedName>
        <fullName evidence="3">SycD/LcrH family type III secretion system chaperone</fullName>
    </submittedName>
</protein>
<name>A0ABS1U8K8_9PROT</name>
<dbReference type="InterPro" id="IPR011990">
    <property type="entry name" value="TPR-like_helical_dom_sf"/>
</dbReference>
<dbReference type="InterPro" id="IPR005415">
    <property type="entry name" value="T3SS_Ca_resp_chp_LcrH/SycD"/>
</dbReference>
<gene>
    <name evidence="3" type="ORF">JMJ56_18660</name>
</gene>
<sequence length="164" mass="17425">MSDTSAPEAMDQSRLEQMAEAILKGQTDIAALNGITGDELEAVYSMGYGFYSAGQHQDAADVFRFLCLHRHTDPRFWLGLAASAQMLGFHAVAVQAYGVCAMLEPEDPQVSVRAAECFIAMGDATSAGTALEAAEALSHGKPGHARWGDRAKVLRAHLTGSGRA</sequence>
<accession>A0ABS1U8K8</accession>
<organism evidence="3 4">
    <name type="scientific">Belnapia arida</name>
    <dbReference type="NCBI Taxonomy" id="2804533"/>
    <lineage>
        <taxon>Bacteria</taxon>
        <taxon>Pseudomonadati</taxon>
        <taxon>Pseudomonadota</taxon>
        <taxon>Alphaproteobacteria</taxon>
        <taxon>Acetobacterales</taxon>
        <taxon>Roseomonadaceae</taxon>
        <taxon>Belnapia</taxon>
    </lineage>
</organism>
<keyword evidence="2" id="KW-0143">Chaperone</keyword>
<dbReference type="Pfam" id="PF07720">
    <property type="entry name" value="TPR_3"/>
    <property type="match status" value="1"/>
</dbReference>
<dbReference type="InterPro" id="IPR016379">
    <property type="entry name" value="T3SS_Ca_resp_chp_LcrH/SycD_sub"/>
</dbReference>
<evidence type="ECO:0000256" key="2">
    <source>
        <dbReference type="ARBA" id="ARBA00023186"/>
    </source>
</evidence>
<dbReference type="RefSeq" id="WP_202833286.1">
    <property type="nucleotide sequence ID" value="NZ_JAETWB010000010.1"/>
</dbReference>
<comment type="similarity">
    <text evidence="1">Belongs to the LcrH/SycD chaperone family.</text>
</comment>
<dbReference type="EMBL" id="JAETWB010000010">
    <property type="protein sequence ID" value="MBL6080047.1"/>
    <property type="molecule type" value="Genomic_DNA"/>
</dbReference>
<dbReference type="Gene3D" id="1.25.40.10">
    <property type="entry name" value="Tetratricopeptide repeat domain"/>
    <property type="match status" value="1"/>
</dbReference>
<dbReference type="SUPFAM" id="SSF48452">
    <property type="entry name" value="TPR-like"/>
    <property type="match status" value="1"/>
</dbReference>
<evidence type="ECO:0000256" key="1">
    <source>
        <dbReference type="ARBA" id="ARBA00010244"/>
    </source>
</evidence>
<dbReference type="InterPro" id="IPR011716">
    <property type="entry name" value="TPR-3"/>
</dbReference>
<proteinExistence type="inferred from homology"/>
<reference evidence="3 4" key="1">
    <citation type="submission" date="2021-01" db="EMBL/GenBank/DDBJ databases">
        <title>Belnapia mucosa sp. nov. and Belnapia arida sp. nov., isolated from the Tabernas Desert (Almeria, Spain).</title>
        <authorList>
            <person name="Molina-Menor E."/>
            <person name="Vidal-Verdu A."/>
            <person name="Calonge A."/>
            <person name="Satari L."/>
            <person name="Pereto J."/>
            <person name="Porcar M."/>
        </authorList>
    </citation>
    <scope>NUCLEOTIDE SEQUENCE [LARGE SCALE GENOMIC DNA]</scope>
    <source>
        <strain evidence="3 4">T18</strain>
    </source>
</reference>
<comment type="caution">
    <text evidence="3">The sequence shown here is derived from an EMBL/GenBank/DDBJ whole genome shotgun (WGS) entry which is preliminary data.</text>
</comment>
<evidence type="ECO:0000313" key="4">
    <source>
        <dbReference type="Proteomes" id="UP000660885"/>
    </source>
</evidence>
<dbReference type="PIRSF" id="PIRSF003165">
    <property type="entry name" value="Chaperone_SicA"/>
    <property type="match status" value="1"/>
</dbReference>
<keyword evidence="4" id="KW-1185">Reference proteome</keyword>
<evidence type="ECO:0000313" key="3">
    <source>
        <dbReference type="EMBL" id="MBL6080047.1"/>
    </source>
</evidence>